<reference evidence="1 2" key="1">
    <citation type="journal article" date="2024" name="Plant J.">
        <title>Genome sequences and population genomics reveal climatic adaptation and genomic divergence between two closely related sweetgum species.</title>
        <authorList>
            <person name="Xu W.Q."/>
            <person name="Ren C.Q."/>
            <person name="Zhang X.Y."/>
            <person name="Comes H.P."/>
            <person name="Liu X.H."/>
            <person name="Li Y.G."/>
            <person name="Kettle C.J."/>
            <person name="Jalonen R."/>
            <person name="Gaisberger H."/>
            <person name="Ma Y.Z."/>
            <person name="Qiu Y.X."/>
        </authorList>
    </citation>
    <scope>NUCLEOTIDE SEQUENCE [LARGE SCALE GENOMIC DNA]</scope>
    <source>
        <strain evidence="1">Hangzhou</strain>
    </source>
</reference>
<dbReference type="EMBL" id="JBBPBK010000008">
    <property type="protein sequence ID" value="KAK9280576.1"/>
    <property type="molecule type" value="Genomic_DNA"/>
</dbReference>
<proteinExistence type="predicted"/>
<organism evidence="1 2">
    <name type="scientific">Liquidambar formosana</name>
    <name type="common">Formosan gum</name>
    <dbReference type="NCBI Taxonomy" id="63359"/>
    <lineage>
        <taxon>Eukaryota</taxon>
        <taxon>Viridiplantae</taxon>
        <taxon>Streptophyta</taxon>
        <taxon>Embryophyta</taxon>
        <taxon>Tracheophyta</taxon>
        <taxon>Spermatophyta</taxon>
        <taxon>Magnoliopsida</taxon>
        <taxon>eudicotyledons</taxon>
        <taxon>Gunneridae</taxon>
        <taxon>Pentapetalae</taxon>
        <taxon>Saxifragales</taxon>
        <taxon>Altingiaceae</taxon>
        <taxon>Liquidambar</taxon>
    </lineage>
</organism>
<comment type="caution">
    <text evidence="1">The sequence shown here is derived from an EMBL/GenBank/DDBJ whole genome shotgun (WGS) entry which is preliminary data.</text>
</comment>
<dbReference type="AlphaFoldDB" id="A0AAP0RRW7"/>
<dbReference type="Proteomes" id="UP001415857">
    <property type="component" value="Unassembled WGS sequence"/>
</dbReference>
<name>A0AAP0RRW7_LIQFO</name>
<keyword evidence="2" id="KW-1185">Reference proteome</keyword>
<protein>
    <submittedName>
        <fullName evidence="1">Uncharacterized protein</fullName>
    </submittedName>
</protein>
<gene>
    <name evidence="1" type="ORF">L1049_014270</name>
</gene>
<evidence type="ECO:0000313" key="1">
    <source>
        <dbReference type="EMBL" id="KAK9280576.1"/>
    </source>
</evidence>
<sequence>MNGGRESWLESTSASDFMPDMSYGTPMTNSRGWTFCNDATWMDGEAPQHFMFTGFPIKSQKSTPVVSSSLGTLVKKPSDPWFPSFVKQ</sequence>
<evidence type="ECO:0000313" key="2">
    <source>
        <dbReference type="Proteomes" id="UP001415857"/>
    </source>
</evidence>
<accession>A0AAP0RRW7</accession>